<feature type="region of interest" description="Disordered" evidence="1">
    <location>
        <begin position="34"/>
        <end position="172"/>
    </location>
</feature>
<dbReference type="AlphaFoldDB" id="A0A0D6EIC4"/>
<dbReference type="InterPro" id="IPR038765">
    <property type="entry name" value="Papain-like_cys_pep_sf"/>
</dbReference>
<dbReference type="PANTHER" id="PTHR12419">
    <property type="entry name" value="OTU DOMAIN CONTAINING PROTEIN"/>
    <property type="match status" value="1"/>
</dbReference>
<feature type="compositionally biased region" description="Low complexity" evidence="1">
    <location>
        <begin position="121"/>
        <end position="133"/>
    </location>
</feature>
<dbReference type="Pfam" id="PF02338">
    <property type="entry name" value="OTU"/>
    <property type="match status" value="1"/>
</dbReference>
<dbReference type="Proteomes" id="UP000243876">
    <property type="component" value="Unassembled WGS sequence"/>
</dbReference>
<dbReference type="InterPro" id="IPR003323">
    <property type="entry name" value="OTU_dom"/>
</dbReference>
<dbReference type="OrthoDB" id="415023at2759"/>
<reference evidence="4" key="1">
    <citation type="submission" date="2015-02" db="EMBL/GenBank/DDBJ databases">
        <authorList>
            <person name="Gon?alves P."/>
        </authorList>
    </citation>
    <scope>NUCLEOTIDE SEQUENCE [LARGE SCALE GENOMIC DNA]</scope>
</reference>
<feature type="compositionally biased region" description="Low complexity" evidence="1">
    <location>
        <begin position="91"/>
        <end position="102"/>
    </location>
</feature>
<evidence type="ECO:0000313" key="3">
    <source>
        <dbReference type="EMBL" id="CEQ39641.1"/>
    </source>
</evidence>
<accession>A0A0D6EIC4</accession>
<feature type="compositionally biased region" description="Basic and acidic residues" evidence="1">
    <location>
        <begin position="139"/>
        <end position="167"/>
    </location>
</feature>
<keyword evidence="4" id="KW-1185">Reference proteome</keyword>
<dbReference type="SUPFAM" id="SSF54001">
    <property type="entry name" value="Cysteine proteinases"/>
    <property type="match status" value="1"/>
</dbReference>
<name>A0A0D6EIC4_SPOSA</name>
<feature type="domain" description="OTU" evidence="2">
    <location>
        <begin position="216"/>
        <end position="359"/>
    </location>
</feature>
<feature type="compositionally biased region" description="Basic and acidic residues" evidence="1">
    <location>
        <begin position="58"/>
        <end position="71"/>
    </location>
</feature>
<dbReference type="PANTHER" id="PTHR12419:SF10">
    <property type="entry name" value="DEUBIQUITINASE OTUD6B"/>
    <property type="match status" value="1"/>
</dbReference>
<dbReference type="GO" id="GO:0004843">
    <property type="term" value="F:cysteine-type deubiquitinase activity"/>
    <property type="evidence" value="ECO:0007669"/>
    <property type="project" value="TreeGrafter"/>
</dbReference>
<organism evidence="3 4">
    <name type="scientific">Sporidiobolus salmonicolor</name>
    <name type="common">Yeast-like fungus</name>
    <name type="synonym">Sporobolomyces salmonicolor</name>
    <dbReference type="NCBI Taxonomy" id="5005"/>
    <lineage>
        <taxon>Eukaryota</taxon>
        <taxon>Fungi</taxon>
        <taxon>Dikarya</taxon>
        <taxon>Basidiomycota</taxon>
        <taxon>Pucciniomycotina</taxon>
        <taxon>Microbotryomycetes</taxon>
        <taxon>Sporidiobolales</taxon>
        <taxon>Sporidiobolaceae</taxon>
        <taxon>Sporobolomyces</taxon>
    </lineage>
</organism>
<dbReference type="GO" id="GO:0016579">
    <property type="term" value="P:protein deubiquitination"/>
    <property type="evidence" value="ECO:0007669"/>
    <property type="project" value="TreeGrafter"/>
</dbReference>
<dbReference type="EMBL" id="CENE01000003">
    <property type="protein sequence ID" value="CEQ39641.1"/>
    <property type="molecule type" value="Genomic_DNA"/>
</dbReference>
<evidence type="ECO:0000313" key="4">
    <source>
        <dbReference type="Proteomes" id="UP000243876"/>
    </source>
</evidence>
<dbReference type="InterPro" id="IPR050704">
    <property type="entry name" value="Peptidase_C85-like"/>
</dbReference>
<dbReference type="Gene3D" id="3.90.70.80">
    <property type="match status" value="1"/>
</dbReference>
<evidence type="ECO:0000259" key="2">
    <source>
        <dbReference type="PROSITE" id="PS50802"/>
    </source>
</evidence>
<dbReference type="CDD" id="cd22748">
    <property type="entry name" value="OTU_OTUD6-like"/>
    <property type="match status" value="1"/>
</dbReference>
<gene>
    <name evidence="3" type="primary">SPOSA6832_01198</name>
</gene>
<evidence type="ECO:0000256" key="1">
    <source>
        <dbReference type="SAM" id="MobiDB-lite"/>
    </source>
</evidence>
<dbReference type="PROSITE" id="PS50802">
    <property type="entry name" value="OTU"/>
    <property type="match status" value="1"/>
</dbReference>
<proteinExistence type="predicted"/>
<protein>
    <submittedName>
        <fullName evidence="3">SPOSA6832_01198-mRNA-1:cds</fullName>
    </submittedName>
</protein>
<sequence>MATAEQHHAHNQEVLASVASALPPTAAPAINPLLARGKLKPARKPNSSTNKAKKGKKKELVEEVKVARQDELNVVSNEGSPSAGAEAGDVLDLADQLLEQLAGHLDDEPLASQELKPEPSPSSGMSSASRSSTGSGGTARERLHDFKEDLKDAFMPNRTHEDGEKKVSRQQARKLRKASHFEEQRLQAQAEVAAENDRSVEDEKDAIEAQLKKLKLRIKEVEPDGHCMYSAIADQANFLKLSEQKETYQSTRAAAAAYLRAHPDDFLPFLVSDADPDQPMSAAEYARYCDMVANTAEWGGEPELRALSLHFQSPIYVVQAGTNGPVAHGEDLPKERAMLISYHRKMYGLGEHYNSLRPNTHGAPHVLPSNS</sequence>